<dbReference type="Proteomes" id="UP000770661">
    <property type="component" value="Unassembled WGS sequence"/>
</dbReference>
<keyword evidence="3" id="KW-1185">Reference proteome</keyword>
<reference evidence="2" key="1">
    <citation type="submission" date="2020-07" db="EMBL/GenBank/DDBJ databases">
        <title>The High-quality genome of the commercially important snow crab, Chionoecetes opilio.</title>
        <authorList>
            <person name="Jeong J.-H."/>
            <person name="Ryu S."/>
        </authorList>
    </citation>
    <scope>NUCLEOTIDE SEQUENCE</scope>
    <source>
        <strain evidence="2">MADBK_172401_WGS</strain>
        <tissue evidence="2">Digestive gland</tissue>
    </source>
</reference>
<feature type="region of interest" description="Disordered" evidence="1">
    <location>
        <begin position="1"/>
        <end position="38"/>
    </location>
</feature>
<evidence type="ECO:0000256" key="1">
    <source>
        <dbReference type="SAM" id="MobiDB-lite"/>
    </source>
</evidence>
<protein>
    <submittedName>
        <fullName evidence="2">Uncharacterized protein</fullName>
    </submittedName>
</protein>
<dbReference type="EMBL" id="JACEEZ010025401">
    <property type="protein sequence ID" value="KAG0701137.1"/>
    <property type="molecule type" value="Genomic_DNA"/>
</dbReference>
<evidence type="ECO:0000313" key="3">
    <source>
        <dbReference type="Proteomes" id="UP000770661"/>
    </source>
</evidence>
<dbReference type="AlphaFoldDB" id="A0A8J8WFN5"/>
<name>A0A8J8WFN5_CHIOP</name>
<comment type="caution">
    <text evidence="2">The sequence shown here is derived from an EMBL/GenBank/DDBJ whole genome shotgun (WGS) entry which is preliminary data.</text>
</comment>
<accession>A0A8J8WFN5</accession>
<evidence type="ECO:0000313" key="2">
    <source>
        <dbReference type="EMBL" id="KAG0701137.1"/>
    </source>
</evidence>
<dbReference type="OrthoDB" id="6434442at2759"/>
<gene>
    <name evidence="2" type="ORF">GWK47_025386</name>
</gene>
<sequence>MAPHHEVAAAGPARRLADKEKPAKTESGGTQGGGQQRESEWYRWASVQRFARHAVVAARRGTSGAFCPASPPGRRSSAHPSFELHPYLRCSDRWGRGKRGGARLPVVISCSPPRANVSLHSSGGHGGASVCGGSPMLGASGIIPTSAPGYTHDRHPRLPGAACDPGNHHLSGLRGTVSTTECIYIAEGVQQLYLSLKACKALRRVLTPSAPPFTHQWGVLSSHQTPHKTHVARNRHLTNL</sequence>
<proteinExistence type="predicted"/>
<feature type="compositionally biased region" description="Basic and acidic residues" evidence="1">
    <location>
        <begin position="15"/>
        <end position="24"/>
    </location>
</feature>
<organism evidence="2 3">
    <name type="scientific">Chionoecetes opilio</name>
    <name type="common">Atlantic snow crab</name>
    <name type="synonym">Cancer opilio</name>
    <dbReference type="NCBI Taxonomy" id="41210"/>
    <lineage>
        <taxon>Eukaryota</taxon>
        <taxon>Metazoa</taxon>
        <taxon>Ecdysozoa</taxon>
        <taxon>Arthropoda</taxon>
        <taxon>Crustacea</taxon>
        <taxon>Multicrustacea</taxon>
        <taxon>Malacostraca</taxon>
        <taxon>Eumalacostraca</taxon>
        <taxon>Eucarida</taxon>
        <taxon>Decapoda</taxon>
        <taxon>Pleocyemata</taxon>
        <taxon>Brachyura</taxon>
        <taxon>Eubrachyura</taxon>
        <taxon>Majoidea</taxon>
        <taxon>Majidae</taxon>
        <taxon>Chionoecetes</taxon>
    </lineage>
</organism>